<dbReference type="Proteomes" id="UP000233556">
    <property type="component" value="Unassembled WGS sequence"/>
</dbReference>
<proteinExistence type="predicted"/>
<gene>
    <name evidence="2" type="ORF">llap_19586</name>
</gene>
<protein>
    <submittedName>
        <fullName evidence="2">Rna-directed dna polymerase from mobile element jockey-like</fullName>
    </submittedName>
</protein>
<feature type="domain" description="Reverse transcriptase" evidence="1">
    <location>
        <begin position="5"/>
        <end position="90"/>
    </location>
</feature>
<evidence type="ECO:0000259" key="1">
    <source>
        <dbReference type="Pfam" id="PF00078"/>
    </source>
</evidence>
<keyword evidence="2" id="KW-0695">RNA-directed DNA polymerase</keyword>
<accession>A0A2I0T8H7</accession>
<evidence type="ECO:0000313" key="3">
    <source>
        <dbReference type="Proteomes" id="UP000233556"/>
    </source>
</evidence>
<name>A0A2I0T8H7_LIMLA</name>
<sequence>MSKWKPVRSGVPQGSVLGPILFNIFIDDITSGIECTLSKFMNDTKKSGSVDVLEGRDAIQRDLDRLEKWAHAILMKFNKVKCKVLHVGHGSPQYQYRLGDEWIESSPAEKELDIPMDKKLDMSWQCALAAQKTNCILSHRKRSMANRSREMILPLYSALVRPHLEYCIQLCSLQYEKNIGLLERVQRRATKMIRGLEHHRVIVPDGFIQ</sequence>
<dbReference type="PANTHER" id="PTHR33332">
    <property type="entry name" value="REVERSE TRANSCRIPTASE DOMAIN-CONTAINING PROTEIN"/>
    <property type="match status" value="1"/>
</dbReference>
<organism evidence="2 3">
    <name type="scientific">Limosa lapponica baueri</name>
    <dbReference type="NCBI Taxonomy" id="1758121"/>
    <lineage>
        <taxon>Eukaryota</taxon>
        <taxon>Metazoa</taxon>
        <taxon>Chordata</taxon>
        <taxon>Craniata</taxon>
        <taxon>Vertebrata</taxon>
        <taxon>Euteleostomi</taxon>
        <taxon>Archelosauria</taxon>
        <taxon>Archosauria</taxon>
        <taxon>Dinosauria</taxon>
        <taxon>Saurischia</taxon>
        <taxon>Theropoda</taxon>
        <taxon>Coelurosauria</taxon>
        <taxon>Aves</taxon>
        <taxon>Neognathae</taxon>
        <taxon>Neoaves</taxon>
        <taxon>Charadriiformes</taxon>
        <taxon>Scolopacidae</taxon>
        <taxon>Limosa</taxon>
    </lineage>
</organism>
<dbReference type="AlphaFoldDB" id="A0A2I0T8H7"/>
<dbReference type="Pfam" id="PF00078">
    <property type="entry name" value="RVT_1"/>
    <property type="match status" value="1"/>
</dbReference>
<reference evidence="3" key="2">
    <citation type="submission" date="2017-12" db="EMBL/GenBank/DDBJ databases">
        <title>Genome sequence of the Bar-tailed Godwit (Limosa lapponica baueri).</title>
        <authorList>
            <person name="Lima N.C.B."/>
            <person name="Parody-Merino A.M."/>
            <person name="Battley P.F."/>
            <person name="Fidler A.E."/>
            <person name="Prosdocimi F."/>
        </authorList>
    </citation>
    <scope>NUCLEOTIDE SEQUENCE [LARGE SCALE GENOMIC DNA]</scope>
</reference>
<keyword evidence="2" id="KW-0808">Transferase</keyword>
<reference evidence="3" key="1">
    <citation type="submission" date="2017-11" db="EMBL/GenBank/DDBJ databases">
        <authorList>
            <person name="Lima N.C."/>
            <person name="Parody-Merino A.M."/>
            <person name="Battley P.F."/>
            <person name="Fidler A.E."/>
            <person name="Prosdocimi F."/>
        </authorList>
    </citation>
    <scope>NUCLEOTIDE SEQUENCE [LARGE SCALE GENOMIC DNA]</scope>
</reference>
<dbReference type="EMBL" id="KZ515407">
    <property type="protein sequence ID" value="PKU30110.1"/>
    <property type="molecule type" value="Genomic_DNA"/>
</dbReference>
<keyword evidence="3" id="KW-1185">Reference proteome</keyword>
<evidence type="ECO:0000313" key="2">
    <source>
        <dbReference type="EMBL" id="PKU30110.1"/>
    </source>
</evidence>
<dbReference type="GO" id="GO:0003964">
    <property type="term" value="F:RNA-directed DNA polymerase activity"/>
    <property type="evidence" value="ECO:0007669"/>
    <property type="project" value="UniProtKB-KW"/>
</dbReference>
<keyword evidence="2" id="KW-0548">Nucleotidyltransferase</keyword>
<dbReference type="InterPro" id="IPR000477">
    <property type="entry name" value="RT_dom"/>
</dbReference>
<dbReference type="OrthoDB" id="416454at2759"/>